<keyword evidence="2 5" id="KW-0812">Transmembrane</keyword>
<dbReference type="KEGG" id="rci:RCIX752"/>
<evidence type="ECO:0000313" key="6">
    <source>
        <dbReference type="EMBL" id="CAJ36133.1"/>
    </source>
</evidence>
<dbReference type="GO" id="GO:0004252">
    <property type="term" value="F:serine-type endopeptidase activity"/>
    <property type="evidence" value="ECO:0007669"/>
    <property type="project" value="InterPro"/>
</dbReference>
<sequence length="185" mass="20585">MISRYPDNDPSKIHPAARLAVEILPAIILFLTLIVVLYGYAGTWPPAVSIISSSMEPHMHRGDEVFIQSPGKAGIHTAHDSFITGYMTYGGYGDVIVYRPSGRTDVTPVIHRAIYWVNESEPMWPRGPPAPHSGYITLGDNNGGRYDQYPDSGICPLEPVREEWVMGVAKHRVPYLGYLRLLIPI</sequence>
<evidence type="ECO:0000256" key="1">
    <source>
        <dbReference type="ARBA" id="ARBA00004370"/>
    </source>
</evidence>
<dbReference type="GO" id="GO:0006465">
    <property type="term" value="P:signal peptide processing"/>
    <property type="evidence" value="ECO:0007669"/>
    <property type="project" value="InterPro"/>
</dbReference>
<dbReference type="EMBL" id="AM114193">
    <property type="protein sequence ID" value="CAJ36133.1"/>
    <property type="molecule type" value="Genomic_DNA"/>
</dbReference>
<dbReference type="SUPFAM" id="SSF51306">
    <property type="entry name" value="LexA/Signal peptidase"/>
    <property type="match status" value="1"/>
</dbReference>
<dbReference type="GO" id="GO:0016020">
    <property type="term" value="C:membrane"/>
    <property type="evidence" value="ECO:0007669"/>
    <property type="project" value="UniProtKB-SubCell"/>
</dbReference>
<keyword evidence="7" id="KW-1185">Reference proteome</keyword>
<dbReference type="InterPro" id="IPR036286">
    <property type="entry name" value="LexA/Signal_pep-like_sf"/>
</dbReference>
<reference evidence="6 7" key="1">
    <citation type="journal article" date="2006" name="Science">
        <title>Genome of rice cluster I archaea -- the key methane producers in the rice rhizosphere.</title>
        <authorList>
            <person name="Erkel C."/>
            <person name="Kube M."/>
            <person name="Reinhardt R."/>
            <person name="Liesack W."/>
        </authorList>
    </citation>
    <scope>NUCLEOTIDE SEQUENCE [LARGE SCALE GENOMIC DNA]</scope>
    <source>
        <strain evidence="7">DSM 22066 / NBRC 105507 / MRE50</strain>
    </source>
</reference>
<dbReference type="PANTHER" id="PTHR10806:SF6">
    <property type="entry name" value="SIGNAL PEPTIDASE COMPLEX CATALYTIC SUBUNIT SEC11"/>
    <property type="match status" value="1"/>
</dbReference>
<evidence type="ECO:0000256" key="5">
    <source>
        <dbReference type="SAM" id="Phobius"/>
    </source>
</evidence>
<dbReference type="AlphaFoldDB" id="Q0W660"/>
<dbReference type="InterPro" id="IPR001733">
    <property type="entry name" value="Peptidase_S26B"/>
</dbReference>
<proteinExistence type="predicted"/>
<dbReference type="EC" id="3.4.-.-" evidence="6"/>
<feature type="transmembrane region" description="Helical" evidence="5">
    <location>
        <begin position="21"/>
        <end position="41"/>
    </location>
</feature>
<evidence type="ECO:0000256" key="2">
    <source>
        <dbReference type="ARBA" id="ARBA00022692"/>
    </source>
</evidence>
<organism evidence="6 7">
    <name type="scientific">Methanocella arvoryzae (strain DSM 22066 / NBRC 105507 / MRE50)</name>
    <dbReference type="NCBI Taxonomy" id="351160"/>
    <lineage>
        <taxon>Archaea</taxon>
        <taxon>Methanobacteriati</taxon>
        <taxon>Methanobacteriota</taxon>
        <taxon>Stenosarchaea group</taxon>
        <taxon>Methanomicrobia</taxon>
        <taxon>Methanocellales</taxon>
        <taxon>Methanocellaceae</taxon>
        <taxon>Methanocella</taxon>
    </lineage>
</organism>
<dbReference type="CDD" id="cd06530">
    <property type="entry name" value="S26_SPase_I"/>
    <property type="match status" value="1"/>
</dbReference>
<dbReference type="InterPro" id="IPR019533">
    <property type="entry name" value="Peptidase_S26"/>
</dbReference>
<dbReference type="eggNOG" id="arCOG01739">
    <property type="taxonomic scope" value="Archaea"/>
</dbReference>
<dbReference type="PANTHER" id="PTHR10806">
    <property type="entry name" value="SIGNAL PEPTIDASE COMPLEX CATALYTIC SUBUNIT SEC11"/>
    <property type="match status" value="1"/>
</dbReference>
<dbReference type="STRING" id="351160.RCIX752"/>
<evidence type="ECO:0000256" key="3">
    <source>
        <dbReference type="ARBA" id="ARBA00022989"/>
    </source>
</evidence>
<keyword evidence="4 5" id="KW-0472">Membrane</keyword>
<gene>
    <name evidence="6" type="ORF">RCIX752</name>
</gene>
<keyword evidence="3 5" id="KW-1133">Transmembrane helix</keyword>
<accession>Q0W660</accession>
<comment type="subcellular location">
    <subcellularLocation>
        <location evidence="1">Membrane</location>
    </subcellularLocation>
</comment>
<dbReference type="MEROPS" id="S26.017"/>
<evidence type="ECO:0000313" key="7">
    <source>
        <dbReference type="Proteomes" id="UP000000663"/>
    </source>
</evidence>
<protein>
    <submittedName>
        <fullName evidence="6">Signal sequence peptidase</fullName>
        <ecNumber evidence="6">3.4.-.-</ecNumber>
    </submittedName>
</protein>
<name>Q0W660_METAR</name>
<keyword evidence="6" id="KW-0378">Hydrolase</keyword>
<evidence type="ECO:0000256" key="4">
    <source>
        <dbReference type="ARBA" id="ARBA00023136"/>
    </source>
</evidence>
<dbReference type="RefSeq" id="WP_012036378.1">
    <property type="nucleotide sequence ID" value="NC_009464.1"/>
</dbReference>
<dbReference type="GeneID" id="5144034"/>
<dbReference type="Proteomes" id="UP000000663">
    <property type="component" value="Chromosome"/>
</dbReference>